<feature type="active site" evidence="1">
    <location>
        <position position="51"/>
    </location>
</feature>
<sequence>MSSYPYKKIDAFTSHFSSGNPAACLYLEKGRPLADKDMLAVAREHEGFVSEVVFCTPVEDAHYHLRYYSSECEVAFCGHGTIACMYDLIANDPMLLQKPEITITTSKGSLKVYNEISTSDAVFITAPGKVELPVKPHMDAVAQHLAISKSEIRKDLNVECIDAGLRTLIVPIASLGTVLAMHPDEAALKQFCIDSEVDIILVFSSEVACSQNIMRTRVFAPRFGYLEDPATGSGNSAFGYYMLKNSLWDGSAVSIEQNAEKTASNVVKLKETAGKVLFGGSATIRIEGRYLL</sequence>
<accession>A0A212J1M6</accession>
<dbReference type="AlphaFoldDB" id="A0A212J1M6"/>
<evidence type="ECO:0000313" key="2">
    <source>
        <dbReference type="EMBL" id="SBV93349.1"/>
    </source>
</evidence>
<organism evidence="2">
    <name type="scientific">uncultured Desulfovibrio sp</name>
    <dbReference type="NCBI Taxonomy" id="167968"/>
    <lineage>
        <taxon>Bacteria</taxon>
        <taxon>Pseudomonadati</taxon>
        <taxon>Thermodesulfobacteriota</taxon>
        <taxon>Desulfovibrionia</taxon>
        <taxon>Desulfovibrionales</taxon>
        <taxon>Desulfovibrionaceae</taxon>
        <taxon>Desulfovibrio</taxon>
        <taxon>environmental samples</taxon>
    </lineage>
</organism>
<name>A0A212J1M6_9BACT</name>
<proteinExistence type="predicted"/>
<evidence type="ECO:0000256" key="1">
    <source>
        <dbReference type="PIRSR" id="PIRSR016184-1"/>
    </source>
</evidence>
<dbReference type="NCBIfam" id="TIGR00654">
    <property type="entry name" value="PhzF_family"/>
    <property type="match status" value="1"/>
</dbReference>
<dbReference type="Gene3D" id="3.10.310.10">
    <property type="entry name" value="Diaminopimelate Epimerase, Chain A, domain 1"/>
    <property type="match status" value="2"/>
</dbReference>
<dbReference type="RefSeq" id="WP_227117599.1">
    <property type="nucleotide sequence ID" value="NZ_LT598928.1"/>
</dbReference>
<dbReference type="SUPFAM" id="SSF54506">
    <property type="entry name" value="Diaminopimelate epimerase-like"/>
    <property type="match status" value="1"/>
</dbReference>
<gene>
    <name evidence="2" type="ORF">KM92DES2_10390</name>
</gene>
<dbReference type="GO" id="GO:0005737">
    <property type="term" value="C:cytoplasm"/>
    <property type="evidence" value="ECO:0007669"/>
    <property type="project" value="TreeGrafter"/>
</dbReference>
<dbReference type="GO" id="GO:0016853">
    <property type="term" value="F:isomerase activity"/>
    <property type="evidence" value="ECO:0007669"/>
    <property type="project" value="TreeGrafter"/>
</dbReference>
<dbReference type="PANTHER" id="PTHR13774">
    <property type="entry name" value="PHENAZINE BIOSYNTHESIS PROTEIN"/>
    <property type="match status" value="1"/>
</dbReference>
<dbReference type="Pfam" id="PF02567">
    <property type="entry name" value="PhzC-PhzF"/>
    <property type="match status" value="1"/>
</dbReference>
<protein>
    <submittedName>
        <fullName evidence="2">Phenazine biosynthesis protein PhzF family</fullName>
    </submittedName>
</protein>
<dbReference type="InterPro" id="IPR003719">
    <property type="entry name" value="Phenazine_PhzF-like"/>
</dbReference>
<reference evidence="2" key="1">
    <citation type="submission" date="2016-04" db="EMBL/GenBank/DDBJ databases">
        <authorList>
            <person name="Evans L.H."/>
            <person name="Alamgir A."/>
            <person name="Owens N."/>
            <person name="Weber N.D."/>
            <person name="Virtaneva K."/>
            <person name="Barbian K."/>
            <person name="Babar A."/>
            <person name="Rosenke K."/>
        </authorList>
    </citation>
    <scope>NUCLEOTIDE SEQUENCE</scope>
    <source>
        <strain evidence="2">92-2</strain>
    </source>
</reference>
<dbReference type="EMBL" id="FLUP01000001">
    <property type="protein sequence ID" value="SBV93349.1"/>
    <property type="molecule type" value="Genomic_DNA"/>
</dbReference>
<dbReference type="PIRSF" id="PIRSF016184">
    <property type="entry name" value="PhzC_PhzF"/>
    <property type="match status" value="1"/>
</dbReference>